<dbReference type="Pfam" id="PF25597">
    <property type="entry name" value="SH3_retrovirus"/>
    <property type="match status" value="1"/>
</dbReference>
<keyword evidence="2" id="KW-0479">Metal-binding</keyword>
<dbReference type="Gene3D" id="3.30.420.10">
    <property type="entry name" value="Ribonuclease H-like superfamily/Ribonuclease H"/>
    <property type="match status" value="1"/>
</dbReference>
<dbReference type="Pfam" id="PF13976">
    <property type="entry name" value="gag_pre-integrs"/>
    <property type="match status" value="1"/>
</dbReference>
<dbReference type="Pfam" id="PF22936">
    <property type="entry name" value="Pol_BBD"/>
    <property type="match status" value="1"/>
</dbReference>
<keyword evidence="7" id="KW-1185">Reference proteome</keyword>
<accession>A0AAP0G4S4</accession>
<dbReference type="SUPFAM" id="SSF53098">
    <property type="entry name" value="Ribonuclease H-like"/>
    <property type="match status" value="1"/>
</dbReference>
<dbReference type="AlphaFoldDB" id="A0AAP0G4S4"/>
<dbReference type="InterPro" id="IPR001584">
    <property type="entry name" value="Integrase_cat-core"/>
</dbReference>
<dbReference type="PANTHER" id="PTHR42648:SF32">
    <property type="entry name" value="RIBONUCLEASE H-LIKE DOMAIN, GAG-PRE-INTEGRASE DOMAIN PROTEIN-RELATED"/>
    <property type="match status" value="1"/>
</dbReference>
<dbReference type="PROSITE" id="PS50994">
    <property type="entry name" value="INTEGRASE"/>
    <property type="match status" value="1"/>
</dbReference>
<dbReference type="InterPro" id="IPR039537">
    <property type="entry name" value="Retrotran_Ty1/copia-like"/>
</dbReference>
<dbReference type="GO" id="GO:0004190">
    <property type="term" value="F:aspartic-type endopeptidase activity"/>
    <property type="evidence" value="ECO:0007669"/>
    <property type="project" value="UniProtKB-KW"/>
</dbReference>
<dbReference type="InterPro" id="IPR036397">
    <property type="entry name" value="RNaseH_sf"/>
</dbReference>
<dbReference type="Pfam" id="PF00665">
    <property type="entry name" value="rve"/>
    <property type="match status" value="1"/>
</dbReference>
<proteinExistence type="predicted"/>
<reference evidence="6 7" key="1">
    <citation type="journal article" date="2022" name="Nat. Plants">
        <title>Genomes of leafy and leafless Platanthera orchids illuminate the evolution of mycoheterotrophy.</title>
        <authorList>
            <person name="Li M.H."/>
            <person name="Liu K.W."/>
            <person name="Li Z."/>
            <person name="Lu H.C."/>
            <person name="Ye Q.L."/>
            <person name="Zhang D."/>
            <person name="Wang J.Y."/>
            <person name="Li Y.F."/>
            <person name="Zhong Z.M."/>
            <person name="Liu X."/>
            <person name="Yu X."/>
            <person name="Liu D.K."/>
            <person name="Tu X.D."/>
            <person name="Liu B."/>
            <person name="Hao Y."/>
            <person name="Liao X.Y."/>
            <person name="Jiang Y.T."/>
            <person name="Sun W.H."/>
            <person name="Chen J."/>
            <person name="Chen Y.Q."/>
            <person name="Ai Y."/>
            <person name="Zhai J.W."/>
            <person name="Wu S.S."/>
            <person name="Zhou Z."/>
            <person name="Hsiao Y.Y."/>
            <person name="Wu W.L."/>
            <person name="Chen Y.Y."/>
            <person name="Lin Y.F."/>
            <person name="Hsu J.L."/>
            <person name="Li C.Y."/>
            <person name="Wang Z.W."/>
            <person name="Zhao X."/>
            <person name="Zhong W.Y."/>
            <person name="Ma X.K."/>
            <person name="Ma L."/>
            <person name="Huang J."/>
            <person name="Chen G.Z."/>
            <person name="Huang M.Z."/>
            <person name="Huang L."/>
            <person name="Peng D.H."/>
            <person name="Luo Y.B."/>
            <person name="Zou S.Q."/>
            <person name="Chen S.P."/>
            <person name="Lan S."/>
            <person name="Tsai W.C."/>
            <person name="Van de Peer Y."/>
            <person name="Liu Z.J."/>
        </authorList>
    </citation>
    <scope>NUCLEOTIDE SEQUENCE [LARGE SCALE GENOMIC DNA]</scope>
    <source>
        <strain evidence="6">Lor287</strain>
    </source>
</reference>
<evidence type="ECO:0000313" key="7">
    <source>
        <dbReference type="Proteomes" id="UP001418222"/>
    </source>
</evidence>
<dbReference type="InterPro" id="IPR012337">
    <property type="entry name" value="RNaseH-like_sf"/>
</dbReference>
<evidence type="ECO:0000313" key="6">
    <source>
        <dbReference type="EMBL" id="KAK8936989.1"/>
    </source>
</evidence>
<dbReference type="InterPro" id="IPR025724">
    <property type="entry name" value="GAG-pre-integrase_dom"/>
</dbReference>
<comment type="caution">
    <text evidence="6">The sequence shown here is derived from an EMBL/GenBank/DDBJ whole genome shotgun (WGS) entry which is preliminary data.</text>
</comment>
<keyword evidence="1" id="KW-0645">Protease</keyword>
<evidence type="ECO:0000256" key="4">
    <source>
        <dbReference type="ARBA" id="ARBA00022801"/>
    </source>
</evidence>
<protein>
    <recommendedName>
        <fullName evidence="5">Integrase catalytic domain-containing protein</fullName>
    </recommendedName>
</protein>
<feature type="domain" description="Integrase catalytic" evidence="5">
    <location>
        <begin position="178"/>
        <end position="345"/>
    </location>
</feature>
<organism evidence="6 7">
    <name type="scientific">Platanthera zijinensis</name>
    <dbReference type="NCBI Taxonomy" id="2320716"/>
    <lineage>
        <taxon>Eukaryota</taxon>
        <taxon>Viridiplantae</taxon>
        <taxon>Streptophyta</taxon>
        <taxon>Embryophyta</taxon>
        <taxon>Tracheophyta</taxon>
        <taxon>Spermatophyta</taxon>
        <taxon>Magnoliopsida</taxon>
        <taxon>Liliopsida</taxon>
        <taxon>Asparagales</taxon>
        <taxon>Orchidaceae</taxon>
        <taxon>Orchidoideae</taxon>
        <taxon>Orchideae</taxon>
        <taxon>Orchidinae</taxon>
        <taxon>Platanthera</taxon>
    </lineage>
</organism>
<evidence type="ECO:0000256" key="2">
    <source>
        <dbReference type="ARBA" id="ARBA00022723"/>
    </source>
</evidence>
<dbReference type="EMBL" id="JBBWWQ010000010">
    <property type="protein sequence ID" value="KAK8936989.1"/>
    <property type="molecule type" value="Genomic_DNA"/>
</dbReference>
<sequence length="760" mass="87172">MTGTKGLRKEYSPIKDGPKVIFGGSERGIIKGFGNISSNQITITQVAYVKGLKHNLISISQLSDLGYDISFVKNGCHIKRSSDQKVILTGYRKRNVYYLDFMCENKVSPICLVAGERASHCVKWHKRLAHLNYKTIGQLFSKELVRNGPRVKCIKERICSACQKGKQTKSYFHSLENKDSVRCLYLLHMDLFGPMPVHSLGRKVYTFVVVDDYSRYSWVFFLRQKSETPSVLHSFVKQIQNEHNSTVVKIRSDHGTEFQSESMIRLCEEFGIFQEFSSPRTPQQNCIAERKNRTLIEACRTLLSDTSLPEYFWAEAVSTACHVINRASITKSHKKIPYEIIKGRKPNLSYFRIFGCKCYIFNNGKSYQTKFAAKSQDGIFVGYSINSKAYRVYNLITQVVEESVHVVFDETRLINSELPYSSCSPTGISNRMDKLSIAEGSTADEELENDGYCQGGVQDSLEADYNQEVQHNEETGVNQIIGDPRHGVQTRSRNLNTVLHSSFLSQLEPKKFEEAIQDQHWINAMQEELNQFRRCKVWELVPKPKVHNIIGTKCIFRNKLDESGVFVKNKARLVAKGYRQDKRIDFDQTFSPVARLEAIMMFLAYAAYQGFKVYQMDVKSAFLNGDLKEEVYVEQPSSFVDSLKLGYVYRLRKALYGLKQAPRAWYETLSTFLIENKFSRGKIDKTLFLRESKGKIILVQIYVDDIIFGSTENNLCKKFAKLMQGKFEMSSMGELKFFLGLQVRQTEDGLSISQSKFTKE</sequence>
<dbReference type="InterPro" id="IPR013103">
    <property type="entry name" value="RVT_2"/>
</dbReference>
<keyword evidence="3" id="KW-0064">Aspartyl protease</keyword>
<evidence type="ECO:0000256" key="3">
    <source>
        <dbReference type="ARBA" id="ARBA00022750"/>
    </source>
</evidence>
<gene>
    <name evidence="6" type="ORF">KSP39_PZI012509</name>
</gene>
<dbReference type="InterPro" id="IPR054722">
    <property type="entry name" value="PolX-like_BBD"/>
</dbReference>
<dbReference type="GO" id="GO:0046872">
    <property type="term" value="F:metal ion binding"/>
    <property type="evidence" value="ECO:0007669"/>
    <property type="project" value="UniProtKB-KW"/>
</dbReference>
<evidence type="ECO:0000256" key="1">
    <source>
        <dbReference type="ARBA" id="ARBA00022670"/>
    </source>
</evidence>
<dbReference type="GO" id="GO:0003676">
    <property type="term" value="F:nucleic acid binding"/>
    <property type="evidence" value="ECO:0007669"/>
    <property type="project" value="InterPro"/>
</dbReference>
<dbReference type="Pfam" id="PF07727">
    <property type="entry name" value="RVT_2"/>
    <property type="match status" value="1"/>
</dbReference>
<dbReference type="Proteomes" id="UP001418222">
    <property type="component" value="Unassembled WGS sequence"/>
</dbReference>
<dbReference type="InterPro" id="IPR057670">
    <property type="entry name" value="SH3_retrovirus"/>
</dbReference>
<keyword evidence="4" id="KW-0378">Hydrolase</keyword>
<dbReference type="GO" id="GO:0015074">
    <property type="term" value="P:DNA integration"/>
    <property type="evidence" value="ECO:0007669"/>
    <property type="project" value="InterPro"/>
</dbReference>
<evidence type="ECO:0000259" key="5">
    <source>
        <dbReference type="PROSITE" id="PS50994"/>
    </source>
</evidence>
<dbReference type="PANTHER" id="PTHR42648">
    <property type="entry name" value="TRANSPOSASE, PUTATIVE-RELATED"/>
    <property type="match status" value="1"/>
</dbReference>
<dbReference type="SUPFAM" id="SSF56672">
    <property type="entry name" value="DNA/RNA polymerases"/>
    <property type="match status" value="1"/>
</dbReference>
<dbReference type="GO" id="GO:0006508">
    <property type="term" value="P:proteolysis"/>
    <property type="evidence" value="ECO:0007669"/>
    <property type="project" value="UniProtKB-KW"/>
</dbReference>
<name>A0AAP0G4S4_9ASPA</name>
<dbReference type="InterPro" id="IPR043502">
    <property type="entry name" value="DNA/RNA_pol_sf"/>
</dbReference>